<dbReference type="EMBL" id="BJNG01000045">
    <property type="protein sequence ID" value="GEC22477.1"/>
    <property type="molecule type" value="Genomic_DNA"/>
</dbReference>
<accession>A0A4Y3WUA7</accession>
<protein>
    <recommendedName>
        <fullName evidence="4">Secreted protein</fullName>
    </recommendedName>
</protein>
<feature type="signal peptide" evidence="1">
    <location>
        <begin position="1"/>
        <end position="25"/>
    </location>
</feature>
<evidence type="ECO:0000313" key="2">
    <source>
        <dbReference type="EMBL" id="GEC22477.1"/>
    </source>
</evidence>
<dbReference type="AlphaFoldDB" id="A0A4Y3WUA7"/>
<dbReference type="Proteomes" id="UP000320338">
    <property type="component" value="Unassembled WGS sequence"/>
</dbReference>
<gene>
    <name evidence="2" type="ORF">PHY01_47600</name>
</gene>
<keyword evidence="1" id="KW-0732">Signal</keyword>
<evidence type="ECO:0000256" key="1">
    <source>
        <dbReference type="SAM" id="SignalP"/>
    </source>
</evidence>
<evidence type="ECO:0000313" key="3">
    <source>
        <dbReference type="Proteomes" id="UP000320338"/>
    </source>
</evidence>
<feature type="chain" id="PRO_5021450525" description="Secreted protein" evidence="1">
    <location>
        <begin position="26"/>
        <end position="223"/>
    </location>
</feature>
<comment type="caution">
    <text evidence="2">The sequence shown here is derived from an EMBL/GenBank/DDBJ whole genome shotgun (WGS) entry which is preliminary data.</text>
</comment>
<sequence>MDGWRRIACLVLAALAMAVGVTALAAPQAQAQPFGAHTCASGFVWREAFAGDLVCVTPQARTTARNENAAGPANTAPGSQFCRSGFVWREARPSDLVCVVPAARSRVYTENYNAAVNLANPAGLGRTLPVSVGTRSDSLQRYITASGSGVSASGRVDFWGIGLVPGRLAWLGSATSNGSGAFGPVDIRSVRCPVDGPDSMAVVAVDQRTGRVTAAGSTWAYSC</sequence>
<reference evidence="2 3" key="1">
    <citation type="submission" date="2019-06" db="EMBL/GenBank/DDBJ databases">
        <title>Whole genome shotgun sequence of Pseudonocardia hydrocarbonoxydans NBRC 14498.</title>
        <authorList>
            <person name="Hosoyama A."/>
            <person name="Uohara A."/>
            <person name="Ohji S."/>
            <person name="Ichikawa N."/>
        </authorList>
    </citation>
    <scope>NUCLEOTIDE SEQUENCE [LARGE SCALE GENOMIC DNA]</scope>
    <source>
        <strain evidence="2 3">NBRC 14498</strain>
    </source>
</reference>
<evidence type="ECO:0008006" key="4">
    <source>
        <dbReference type="Google" id="ProtNLM"/>
    </source>
</evidence>
<keyword evidence="3" id="KW-1185">Reference proteome</keyword>
<proteinExistence type="predicted"/>
<organism evidence="2 3">
    <name type="scientific">Pseudonocardia hydrocarbonoxydans</name>
    <dbReference type="NCBI Taxonomy" id="76726"/>
    <lineage>
        <taxon>Bacteria</taxon>
        <taxon>Bacillati</taxon>
        <taxon>Actinomycetota</taxon>
        <taxon>Actinomycetes</taxon>
        <taxon>Pseudonocardiales</taxon>
        <taxon>Pseudonocardiaceae</taxon>
        <taxon>Pseudonocardia</taxon>
    </lineage>
</organism>
<name>A0A4Y3WUA7_9PSEU</name>